<dbReference type="EMBL" id="GL348715">
    <property type="protein sequence ID" value="EFH60181.1"/>
    <property type="molecule type" value="Genomic_DNA"/>
</dbReference>
<name>D7L4H1_ARALL</name>
<protein>
    <submittedName>
        <fullName evidence="1">Uncharacterized protein</fullName>
    </submittedName>
</protein>
<sequence length="67" mass="7625">MKIAKEFLVVVANTVTIFLRQSSPPPPALLRHGLYSYSASPYHPSSLMDFSVKTFHRNDRILGNRHN</sequence>
<dbReference type="Proteomes" id="UP000008694">
    <property type="component" value="Unassembled WGS sequence"/>
</dbReference>
<dbReference type="HOGENOM" id="CLU_2815862_0_0_1"/>
<evidence type="ECO:0000313" key="1">
    <source>
        <dbReference type="EMBL" id="EFH60181.1"/>
    </source>
</evidence>
<evidence type="ECO:0000313" key="2">
    <source>
        <dbReference type="Proteomes" id="UP000008694"/>
    </source>
</evidence>
<reference evidence="2" key="1">
    <citation type="journal article" date="2011" name="Nat. Genet.">
        <title>The Arabidopsis lyrata genome sequence and the basis of rapid genome size change.</title>
        <authorList>
            <person name="Hu T.T."/>
            <person name="Pattyn P."/>
            <person name="Bakker E.G."/>
            <person name="Cao J."/>
            <person name="Cheng J.-F."/>
            <person name="Clark R.M."/>
            <person name="Fahlgren N."/>
            <person name="Fawcett J.A."/>
            <person name="Grimwood J."/>
            <person name="Gundlach H."/>
            <person name="Haberer G."/>
            <person name="Hollister J.D."/>
            <person name="Ossowski S."/>
            <person name="Ottilar R.P."/>
            <person name="Salamov A.A."/>
            <person name="Schneeberger K."/>
            <person name="Spannagl M."/>
            <person name="Wang X."/>
            <person name="Yang L."/>
            <person name="Nasrallah M.E."/>
            <person name="Bergelson J."/>
            <person name="Carrington J.C."/>
            <person name="Gaut B.S."/>
            <person name="Schmutz J."/>
            <person name="Mayer K.F.X."/>
            <person name="Van de Peer Y."/>
            <person name="Grigoriev I.V."/>
            <person name="Nordborg M."/>
            <person name="Weigel D."/>
            <person name="Guo Y.-L."/>
        </authorList>
    </citation>
    <scope>NUCLEOTIDE SEQUENCE [LARGE SCALE GENOMIC DNA]</scope>
    <source>
        <strain evidence="2">cv. MN47</strain>
    </source>
</reference>
<dbReference type="Gramene" id="scaffold_303783.1">
    <property type="protein sequence ID" value="scaffold_303783.1"/>
    <property type="gene ID" value="scaffold_303783.1"/>
</dbReference>
<keyword evidence="2" id="KW-1185">Reference proteome</keyword>
<organism evidence="2">
    <name type="scientific">Arabidopsis lyrata subsp. lyrata</name>
    <name type="common">Lyre-leaved rock-cress</name>
    <dbReference type="NCBI Taxonomy" id="81972"/>
    <lineage>
        <taxon>Eukaryota</taxon>
        <taxon>Viridiplantae</taxon>
        <taxon>Streptophyta</taxon>
        <taxon>Embryophyta</taxon>
        <taxon>Tracheophyta</taxon>
        <taxon>Spermatophyta</taxon>
        <taxon>Magnoliopsida</taxon>
        <taxon>eudicotyledons</taxon>
        <taxon>Gunneridae</taxon>
        <taxon>Pentapetalae</taxon>
        <taxon>rosids</taxon>
        <taxon>malvids</taxon>
        <taxon>Brassicales</taxon>
        <taxon>Brassicaceae</taxon>
        <taxon>Camelineae</taxon>
        <taxon>Arabidopsis</taxon>
    </lineage>
</organism>
<gene>
    <name evidence="1" type="ORF">ARALYDRAFT_899813</name>
</gene>
<accession>D7L4H1</accession>
<dbReference type="AlphaFoldDB" id="D7L4H1"/>
<proteinExistence type="predicted"/>